<keyword evidence="5" id="KW-0460">Magnesium</keyword>
<gene>
    <name evidence="9" type="ORF">DFQ27_004491</name>
</gene>
<keyword evidence="3" id="KW-0479">Metal-binding</keyword>
<evidence type="ECO:0000256" key="3">
    <source>
        <dbReference type="ARBA" id="ARBA00022723"/>
    </source>
</evidence>
<evidence type="ECO:0000256" key="5">
    <source>
        <dbReference type="ARBA" id="ARBA00022842"/>
    </source>
</evidence>
<dbReference type="PANTHER" id="PTHR47560:SF1">
    <property type="entry name" value="EXPRESSED PROTEIN"/>
    <property type="match status" value="1"/>
</dbReference>
<comment type="cofactor">
    <cofactor evidence="1">
        <name>Mg(2+)</name>
        <dbReference type="ChEBI" id="CHEBI:18420"/>
    </cofactor>
</comment>
<reference evidence="9" key="1">
    <citation type="journal article" date="2020" name="Fungal Divers.">
        <title>Resolving the Mortierellaceae phylogeny through synthesis of multi-gene phylogenetics and phylogenomics.</title>
        <authorList>
            <person name="Vandepol N."/>
            <person name="Liber J."/>
            <person name="Desiro A."/>
            <person name="Na H."/>
            <person name="Kennedy M."/>
            <person name="Barry K."/>
            <person name="Grigoriev I.V."/>
            <person name="Miller A.N."/>
            <person name="O'Donnell K."/>
            <person name="Stajich J.E."/>
            <person name="Bonito G."/>
        </authorList>
    </citation>
    <scope>NUCLEOTIDE SEQUENCE</scope>
    <source>
        <strain evidence="9">BC1065</strain>
    </source>
</reference>
<dbReference type="GO" id="GO:0005525">
    <property type="term" value="F:GTP binding"/>
    <property type="evidence" value="ECO:0007669"/>
    <property type="project" value="UniProtKB-KW"/>
</dbReference>
<feature type="compositionally biased region" description="Basic and acidic residues" evidence="7">
    <location>
        <begin position="52"/>
        <end position="64"/>
    </location>
</feature>
<dbReference type="GO" id="GO:0046872">
    <property type="term" value="F:metal ion binding"/>
    <property type="evidence" value="ECO:0007669"/>
    <property type="project" value="UniProtKB-KW"/>
</dbReference>
<evidence type="ECO:0000256" key="6">
    <source>
        <dbReference type="ARBA" id="ARBA00023134"/>
    </source>
</evidence>
<name>A0A9P6Q3I3_9FUNG</name>
<evidence type="ECO:0000259" key="8">
    <source>
        <dbReference type="PROSITE" id="PS51706"/>
    </source>
</evidence>
<organism evidence="9 10">
    <name type="scientific">Actinomortierella ambigua</name>
    <dbReference type="NCBI Taxonomy" id="1343610"/>
    <lineage>
        <taxon>Eukaryota</taxon>
        <taxon>Fungi</taxon>
        <taxon>Fungi incertae sedis</taxon>
        <taxon>Mucoromycota</taxon>
        <taxon>Mortierellomycotina</taxon>
        <taxon>Mortierellomycetes</taxon>
        <taxon>Mortierellales</taxon>
        <taxon>Mortierellaceae</taxon>
        <taxon>Actinomortierella</taxon>
    </lineage>
</organism>
<keyword evidence="10" id="KW-1185">Reference proteome</keyword>
<evidence type="ECO:0000256" key="1">
    <source>
        <dbReference type="ARBA" id="ARBA00001946"/>
    </source>
</evidence>
<dbReference type="OrthoDB" id="391988at2759"/>
<dbReference type="Proteomes" id="UP000807716">
    <property type="component" value="Unassembled WGS sequence"/>
</dbReference>
<feature type="compositionally biased region" description="Low complexity" evidence="7">
    <location>
        <begin position="25"/>
        <end position="51"/>
    </location>
</feature>
<feature type="region of interest" description="Disordered" evidence="7">
    <location>
        <begin position="16"/>
        <end position="81"/>
    </location>
</feature>
<feature type="domain" description="EngB-type G" evidence="8">
    <location>
        <begin position="248"/>
        <end position="358"/>
    </location>
</feature>
<dbReference type="Pfam" id="PF01926">
    <property type="entry name" value="MMR_HSR1"/>
    <property type="match status" value="1"/>
</dbReference>
<proteinExistence type="inferred from homology"/>
<evidence type="ECO:0000256" key="4">
    <source>
        <dbReference type="ARBA" id="ARBA00022741"/>
    </source>
</evidence>
<protein>
    <recommendedName>
        <fullName evidence="8">EngB-type G domain-containing protein</fullName>
    </recommendedName>
</protein>
<dbReference type="InterPro" id="IPR027417">
    <property type="entry name" value="P-loop_NTPase"/>
</dbReference>
<evidence type="ECO:0000313" key="9">
    <source>
        <dbReference type="EMBL" id="KAG0258723.1"/>
    </source>
</evidence>
<accession>A0A9P6Q3I3</accession>
<keyword evidence="6" id="KW-0342">GTP-binding</keyword>
<dbReference type="CDD" id="cd01876">
    <property type="entry name" value="YihA_EngB"/>
    <property type="match status" value="1"/>
</dbReference>
<dbReference type="InterPro" id="IPR019987">
    <property type="entry name" value="GTP-bd_ribosome_bio_YsxC"/>
</dbReference>
<dbReference type="InterPro" id="IPR006073">
    <property type="entry name" value="GTP-bd"/>
</dbReference>
<dbReference type="EMBL" id="JAAAJB010000311">
    <property type="protein sequence ID" value="KAG0258723.1"/>
    <property type="molecule type" value="Genomic_DNA"/>
</dbReference>
<keyword evidence="4" id="KW-0547">Nucleotide-binding</keyword>
<comment type="caution">
    <text evidence="9">The sequence shown here is derived from an EMBL/GenBank/DDBJ whole genome shotgun (WGS) entry which is preliminary data.</text>
</comment>
<evidence type="ECO:0000313" key="10">
    <source>
        <dbReference type="Proteomes" id="UP000807716"/>
    </source>
</evidence>
<dbReference type="PROSITE" id="PS51706">
    <property type="entry name" value="G_ENGB"/>
    <property type="match status" value="1"/>
</dbReference>
<dbReference type="Gene3D" id="3.40.50.300">
    <property type="entry name" value="P-loop containing nucleotide triphosphate hydrolases"/>
    <property type="match status" value="1"/>
</dbReference>
<evidence type="ECO:0000256" key="7">
    <source>
        <dbReference type="SAM" id="MobiDB-lite"/>
    </source>
</evidence>
<dbReference type="SUPFAM" id="SSF52540">
    <property type="entry name" value="P-loop containing nucleoside triphosphate hydrolases"/>
    <property type="match status" value="1"/>
</dbReference>
<dbReference type="PANTHER" id="PTHR47560">
    <property type="entry name" value="EXPRESSED PROTEIN"/>
    <property type="match status" value="1"/>
</dbReference>
<evidence type="ECO:0000256" key="2">
    <source>
        <dbReference type="ARBA" id="ARBA00009638"/>
    </source>
</evidence>
<comment type="similarity">
    <text evidence="2">Belongs to the TRAFAC class TrmE-Era-EngA-EngB-Septin-like GTPase superfamily. EngB GTPase family.</text>
</comment>
<dbReference type="NCBIfam" id="TIGR03598">
    <property type="entry name" value="GTPase_YsxC"/>
    <property type="match status" value="1"/>
</dbReference>
<sequence length="358" mass="40431">MAGLGGTASQARLPYFHKKLTKNNPSASAATATTTTTTTPATQSDPDTTSPSKEKHTTASKDEQQPSMSNRQAFRSIVPDPHIMREIREQGLGENAQYWKFEGRSTNKTIQPGDKKLSREEFKAQQRAKRLPPRQIWFDTQTTKIVEKEQVQFPNMRFVAGAATVQSIPAETTLLRLARPYLFEELDSVNLLLSQHTPQQEQESRGDQSENDLDTQSLRHAIAPPTPEQLQQWRAKKREQELKLRDKALQEIAVVGRSNVGKSTLLNALTESPNTARVSNKPGLTRQLNFYRCGTGFVMVDMPGYGFAFANEADKQTWGELIETYVTKRKTLKRIYVMIDARHGLKVADREFLDLLNK</sequence>
<dbReference type="AlphaFoldDB" id="A0A9P6Q3I3"/>
<dbReference type="InterPro" id="IPR030393">
    <property type="entry name" value="G_ENGB_dom"/>
</dbReference>